<reference evidence="1 2" key="1">
    <citation type="submission" date="2012-05" db="EMBL/GenBank/DDBJ databases">
        <authorList>
            <person name="Harkins D.M."/>
            <person name="Madupu R."/>
            <person name="Durkin A.S."/>
            <person name="Torralba M."/>
            <person name="Methe B."/>
            <person name="Sutton G.G."/>
            <person name="Nelson K.E."/>
        </authorList>
    </citation>
    <scope>NUCLEOTIDE SEQUENCE [LARGE SCALE GENOMIC DNA]</scope>
    <source>
        <strain evidence="1 2">F0489</strain>
    </source>
</reference>
<dbReference type="AlphaFoldDB" id="J0XC70"/>
<evidence type="ECO:0000313" key="2">
    <source>
        <dbReference type="Proteomes" id="UP000002941"/>
    </source>
</evidence>
<protein>
    <recommendedName>
        <fullName evidence="3">Peptidyl-tRNA hydrolase PTH2</fullName>
    </recommendedName>
</protein>
<dbReference type="SUPFAM" id="SSF102462">
    <property type="entry name" value="Peptidyl-tRNA hydrolase II"/>
    <property type="match status" value="1"/>
</dbReference>
<accession>J0XC70</accession>
<gene>
    <name evidence="1" type="ORF">HMPREF1318_2021</name>
</gene>
<organism evidence="1 2">
    <name type="scientific">Actinomyces massiliensis F0489</name>
    <dbReference type="NCBI Taxonomy" id="1125718"/>
    <lineage>
        <taxon>Bacteria</taxon>
        <taxon>Bacillati</taxon>
        <taxon>Actinomycetota</taxon>
        <taxon>Actinomycetes</taxon>
        <taxon>Actinomycetales</taxon>
        <taxon>Actinomycetaceae</taxon>
        <taxon>Actinomyces</taxon>
    </lineage>
</organism>
<dbReference type="EMBL" id="AKFT01000069">
    <property type="protein sequence ID" value="EJF46276.1"/>
    <property type="molecule type" value="Genomic_DNA"/>
</dbReference>
<keyword evidence="2" id="KW-1185">Reference proteome</keyword>
<dbReference type="RefSeq" id="WP_008730893.1">
    <property type="nucleotide sequence ID" value="NZ_AKFT01000069.1"/>
</dbReference>
<dbReference type="InterPro" id="IPR023476">
    <property type="entry name" value="Pep_tRNA_hydro_II_dom_sf"/>
</dbReference>
<dbReference type="eggNOG" id="COG1990">
    <property type="taxonomic scope" value="Bacteria"/>
</dbReference>
<dbReference type="OrthoDB" id="5184773at2"/>
<name>J0XC70_9ACTO</name>
<proteinExistence type="predicted"/>
<evidence type="ECO:0000313" key="1">
    <source>
        <dbReference type="EMBL" id="EJF46276.1"/>
    </source>
</evidence>
<dbReference type="PATRIC" id="fig|1125718.3.peg.1040"/>
<dbReference type="Proteomes" id="UP000002941">
    <property type="component" value="Unassembled WGS sequence"/>
</dbReference>
<comment type="caution">
    <text evidence="1">The sequence shown here is derived from an EMBL/GenBank/DDBJ whole genome shotgun (WGS) entry which is preliminary data.</text>
</comment>
<sequence>MTDHEIPWGMQIAVHYDKVHPPRRIDVAEAAARAVVALLASPQAAPGGAWHDAVEHWRNGRIRKLVRRARGRRWEEVQDLPGVTVVQDGPAGWGLASARAFVPGPVRPLPPALAKTQVEGTHFPHGDELPPPPAAIAEAVARDPEAVAGIDLTDASVSSGAPVEIEVTPLEEMTSGKLCAQVAHAAQLAWQSPAMPDACRSAWAAQDYRVRVVFPSPEVWGAASRPVRVVDAGFTELDGPRETARARW</sequence>
<evidence type="ECO:0008006" key="3">
    <source>
        <dbReference type="Google" id="ProtNLM"/>
    </source>
</evidence>